<dbReference type="Proteomes" id="UP000664209">
    <property type="component" value="Unassembled WGS sequence"/>
</dbReference>
<feature type="compositionally biased region" description="Basic and acidic residues" evidence="1">
    <location>
        <begin position="126"/>
        <end position="143"/>
    </location>
</feature>
<keyword evidence="2" id="KW-0812">Transmembrane</keyword>
<evidence type="ECO:0000256" key="2">
    <source>
        <dbReference type="SAM" id="Phobius"/>
    </source>
</evidence>
<proteinExistence type="predicted"/>
<feature type="transmembrane region" description="Helical" evidence="2">
    <location>
        <begin position="260"/>
        <end position="283"/>
    </location>
</feature>
<feature type="transmembrane region" description="Helical" evidence="2">
    <location>
        <begin position="154"/>
        <end position="179"/>
    </location>
</feature>
<sequence>MSTPTPHHPIDEPGRDAEQTPATEPATGAPTTGAPTTQGPTTGEQTTGQHAAPRPYPPSAPITPAPRGEDPATAGATSTPYEGTAVLPAQSATHDTTGAPAPSRQEPTVPQGPATPPLQTASTSDATHETRRSAAAAERREIEAPSKPGFGRHLLGVLLGLVLTPVALLLVGIGTARLADVAGTSSAGTDALGLTLLIIGVVLLAVIVLLGTWSPAVPLTGGLVWGLALGIAYLVVPGIMDDAVTAMTGTRVLPAAVEQLTTTAMSGQLLVTGTLLVAAGIAAGRARRLGRRWAEGVAAAEAARAEQAREDQAITA</sequence>
<feature type="compositionally biased region" description="Basic and acidic residues" evidence="1">
    <location>
        <begin position="8"/>
        <end position="18"/>
    </location>
</feature>
<feature type="compositionally biased region" description="Low complexity" evidence="1">
    <location>
        <begin position="19"/>
        <end position="53"/>
    </location>
</feature>
<dbReference type="EMBL" id="JAGEMK010000009">
    <property type="protein sequence ID" value="MBO1753071.1"/>
    <property type="molecule type" value="Genomic_DNA"/>
</dbReference>
<evidence type="ECO:0000313" key="4">
    <source>
        <dbReference type="Proteomes" id="UP000664209"/>
    </source>
</evidence>
<protein>
    <submittedName>
        <fullName evidence="3">Uncharacterized protein</fullName>
    </submittedName>
</protein>
<dbReference type="RefSeq" id="WP_208056745.1">
    <property type="nucleotide sequence ID" value="NZ_JAGEMK010000009.1"/>
</dbReference>
<gene>
    <name evidence="3" type="ORF">J4G33_14760</name>
</gene>
<reference evidence="3" key="1">
    <citation type="submission" date="2021-03" db="EMBL/GenBank/DDBJ databases">
        <title>Actinotalea soli sp. nov., isolated from soil.</title>
        <authorList>
            <person name="Ping W."/>
            <person name="Zhang J."/>
        </authorList>
    </citation>
    <scope>NUCLEOTIDE SEQUENCE</scope>
    <source>
        <strain evidence="3">BY-33</strain>
    </source>
</reference>
<keyword evidence="4" id="KW-1185">Reference proteome</keyword>
<name>A0A939RXC0_9CELL</name>
<evidence type="ECO:0000256" key="1">
    <source>
        <dbReference type="SAM" id="MobiDB-lite"/>
    </source>
</evidence>
<feature type="region of interest" description="Disordered" evidence="1">
    <location>
        <begin position="1"/>
        <end position="80"/>
    </location>
</feature>
<evidence type="ECO:0000313" key="3">
    <source>
        <dbReference type="EMBL" id="MBO1753071.1"/>
    </source>
</evidence>
<feature type="transmembrane region" description="Helical" evidence="2">
    <location>
        <begin position="191"/>
        <end position="210"/>
    </location>
</feature>
<feature type="compositionally biased region" description="Pro residues" evidence="1">
    <location>
        <begin position="54"/>
        <end position="64"/>
    </location>
</feature>
<keyword evidence="2" id="KW-1133">Transmembrane helix</keyword>
<feature type="region of interest" description="Disordered" evidence="1">
    <location>
        <begin position="92"/>
        <end position="143"/>
    </location>
</feature>
<organism evidence="3 4">
    <name type="scientific">Actinotalea soli</name>
    <dbReference type="NCBI Taxonomy" id="2819234"/>
    <lineage>
        <taxon>Bacteria</taxon>
        <taxon>Bacillati</taxon>
        <taxon>Actinomycetota</taxon>
        <taxon>Actinomycetes</taxon>
        <taxon>Micrococcales</taxon>
        <taxon>Cellulomonadaceae</taxon>
        <taxon>Actinotalea</taxon>
    </lineage>
</organism>
<keyword evidence="2" id="KW-0472">Membrane</keyword>
<dbReference type="AlphaFoldDB" id="A0A939RXC0"/>
<accession>A0A939RXC0</accession>
<comment type="caution">
    <text evidence="3">The sequence shown here is derived from an EMBL/GenBank/DDBJ whole genome shotgun (WGS) entry which is preliminary data.</text>
</comment>
<feature type="transmembrane region" description="Helical" evidence="2">
    <location>
        <begin position="222"/>
        <end position="240"/>
    </location>
</feature>